<accession>T1HV65</accession>
<sequence>MEKQQLVKLANHFKKKIKYNEVKIKRTQSNFALVEKQATTPTKKTSKEIALKVRSKQGKKHPSNKSPTRVPKTKEEVKHANGATTLEERIKAIENKMPEILNDLLKTKEQSDVLETKMLHFQNDLELTKKAYSELIYHELSKSRANVSVLPSVKLLEQKEASSKLDSKANKMLKQPPKTPKFHTKTSSQTKVPEKKDIQKIKKLKKQEKKFK</sequence>
<name>T1HV65_RHOPR</name>
<dbReference type="GeneID" id="141460884"/>
<dbReference type="EMBL" id="ACPB03024493">
    <property type="status" value="NOT_ANNOTATED_CDS"/>
    <property type="molecule type" value="Genomic_DNA"/>
</dbReference>
<dbReference type="InParanoid" id="T1HV65"/>
<evidence type="ECO:0000313" key="3">
    <source>
        <dbReference type="Proteomes" id="UP000015103"/>
    </source>
</evidence>
<organism evidence="2 3">
    <name type="scientific">Rhodnius prolixus</name>
    <name type="common">Triatomid bug</name>
    <dbReference type="NCBI Taxonomy" id="13249"/>
    <lineage>
        <taxon>Eukaryota</taxon>
        <taxon>Metazoa</taxon>
        <taxon>Ecdysozoa</taxon>
        <taxon>Arthropoda</taxon>
        <taxon>Hexapoda</taxon>
        <taxon>Insecta</taxon>
        <taxon>Pterygota</taxon>
        <taxon>Neoptera</taxon>
        <taxon>Paraneoptera</taxon>
        <taxon>Hemiptera</taxon>
        <taxon>Heteroptera</taxon>
        <taxon>Panheteroptera</taxon>
        <taxon>Cimicomorpha</taxon>
        <taxon>Reduviidae</taxon>
        <taxon>Triatominae</taxon>
        <taxon>Rhodnius</taxon>
    </lineage>
</organism>
<feature type="compositionally biased region" description="Basic residues" evidence="1">
    <location>
        <begin position="201"/>
        <end position="212"/>
    </location>
</feature>
<proteinExistence type="predicted"/>
<dbReference type="HOGENOM" id="CLU_1301065_0_0_1"/>
<feature type="region of interest" description="Disordered" evidence="1">
    <location>
        <begin position="37"/>
        <end position="78"/>
    </location>
</feature>
<protein>
    <submittedName>
        <fullName evidence="2">Uncharacterized protein</fullName>
    </submittedName>
</protein>
<dbReference type="VEuPathDB" id="VectorBase:RPRC007935"/>
<dbReference type="EnsemblMetazoa" id="RPRC007935-RA">
    <property type="protein sequence ID" value="RPRC007935-PA"/>
    <property type="gene ID" value="RPRC007935"/>
</dbReference>
<evidence type="ECO:0000256" key="1">
    <source>
        <dbReference type="SAM" id="MobiDB-lite"/>
    </source>
</evidence>
<reference evidence="2" key="1">
    <citation type="submission" date="2015-05" db="UniProtKB">
        <authorList>
            <consortium name="EnsemblMetazoa"/>
        </authorList>
    </citation>
    <scope>IDENTIFICATION</scope>
</reference>
<dbReference type="AlphaFoldDB" id="T1HV65"/>
<dbReference type="Proteomes" id="UP000015103">
    <property type="component" value="Unassembled WGS sequence"/>
</dbReference>
<feature type="region of interest" description="Disordered" evidence="1">
    <location>
        <begin position="161"/>
        <end position="212"/>
    </location>
</feature>
<evidence type="ECO:0000313" key="2">
    <source>
        <dbReference type="EnsemblMetazoa" id="RPRC007935-PA"/>
    </source>
</evidence>
<feature type="compositionally biased region" description="Basic residues" evidence="1">
    <location>
        <begin position="53"/>
        <end position="63"/>
    </location>
</feature>
<keyword evidence="3" id="KW-1185">Reference proteome</keyword>
<dbReference type="RefSeq" id="XP_073997417.1">
    <property type="nucleotide sequence ID" value="XM_074141316.1"/>
</dbReference>